<name>A0A9E7BZT8_9ACTN</name>
<dbReference type="Gene3D" id="3.40.50.300">
    <property type="entry name" value="P-loop containing nucleotide triphosphate hydrolases"/>
    <property type="match status" value="2"/>
</dbReference>
<sequence length="2327" mass="254596">MIGAAVLRRRRDPDRRSAWYFFRDFPRVLRYLRPHRKLAVASIVIALFGSLAALASPWPLALLVDTVLGNKPLPALLGFLGDVDRSALLIIAVVAGVLVAGLQSGLGVLDDYVSTKLDQSMVLDLRTEMFAHAQRLSLAFHDNKRTGLLMYQINNQATAVGAIVVAIPPLIQALLTLVGMFVVVYRIDPTLALLSLTVVPLIYCSAGYYAKRIDPEVRRVRNLEGRTLTIVHEAMAMLKVIAAFGRERHEHARFRDTAETAVGARVRLTVRQTTFSLVVTLITAIGTALVLAFGAHSVIDGRMTAGELLVVMGYIAAIYKPLEQVSQTISNLQERFITLQGALDLLDTRQEIVERPDAIDIGRATGALTLDGVSFSYTGRKGTLEDVNFEVQAGDRVAIVGPTGAGKSTLLNLLPRFYDPHEGVVRLDGHDVRDLKLDNLRAQVSIVLQEPLLFSGPILENIRYGRMEASDEEVLEAARAANAHDFITALPKGYATELGERGAQLSGGERQRISVARAFLKDAPILILDEPTSSIDSKTESVILDALQRLSVGRTTLMVAHRLSTILDADLILVMNHGRIVEHGTHEELVAYPGLYRELWDAQHGAAGRARALPTAVLSEMTGAIAADEVDPSPARTPAAPSSRRIVLLGMMAKTPVPGVIWQTMHYLLGLQRLGFDVHYVEAHGRTPAMLMPDPGADGPARAAALIEELMVRFGLAGRWAYQHDGRVYGASDTQLRSLFSQAELVINLHGGTPPRPEHSAGGPLVYLETDPVETQVRLHDGDQALRDLLGAHDALFTFAENLGRPGCPLPVTAGFAFHPTRQPVVLEHWAGRGAAAPERFTTVGNWRQAWRAVEYRGERYTWTKDEQWRRFLELPRRTDQPIELALSGMQPHHAEALRARGFHVRDALAFGTDTDAYRDYVAGSRAEFTVAKDQNIRLRTGWFSDRGATYLAAGRPVVTQDTGFGDVLPVGEGLFAVGDPDGAVAAIEAINGDYARHRRAASEIAREHFSAERVLGDLLSHCGTPRPRTTMTSTSPEAEPPAPSSGSPHPLGLDSTVLAIIPHYRCEEWLPDCLESLVRQTRPPDGIVVIDDASDEPPIEIVRRFPQVTLLQSSSNAGPYRLVQQIIEATDYDAYLFQDADDWSAPDRLEQLLRHAQETGAELLGTQEVRVFCDEPEVTPVAWPLDVNAPFAEKPTAFPLLHPTSIVSRDLVMRLGGFASGLRFSGDAEFLRRARFVTDVANIPHHGYHRRIRAGSLTTAPETGLQSPERKRVMEMLWERARSNAELVAQGGEPDLEPIAVARPVRLSQLIGPRLSGRGGERPQPAPVTARAPAPEGSVRPVFVVGADRSGASAVAWALAEHPGIAGAPHGGWVGELGGALSGVYDAARSGDGAGLGQQPPSPEAFAGRFAEVVGDLVADGARRWVDASWQHTFAIERLAALFPEARFIHVVRDVDSAVDAMVDPPLGAAGATGGTQVPARLRRKLDERSALENWTAANQACLDAEPMLGERMIRVRFEALVETPDALVRECLRFLGEPFRAECLRPLKGLRAREGGGAERPDDDGSLAEERARARRLNRVLRGESVEEEPPPPAGAPDAPEAPERVLAMSRRVTEAVLSEHTEAAAAIAVISRGDDELLRVEGRRTQHFPQDEQGRWLGHHPADDAEALAHLERARERGARFLFVPCTSLWWLDHYDALRRHLETEHRPILQRPDQGALFELRRAAGGAAVNGNGAAHANGNGNGAAHANGNGNGNGHAAVDAATVAKETAAAPPARAAANGRAGQDRRRRVVLVTDHFPKFSETFFACELQGLRERGWDVHVLCNRSNRDQWPYFPDLADELSSGERIHVIRDFEAQLTELAPDIVHFGYGTLALGRMHVADLLGCKVVVSFRGYDANYHGLDDPHCYDDVWQSADALHLVSQDIWRRAQRRGCPADKPHRVITDAVDVSSFAAPDRRYEPAGAPERPLRIVSVGRLHWKKGHEHALAAIRTVLDRGIDVRYRIAGDGAHREAILFAIHDLGLEDHVELLGACSTDEVREQLRWADVCLHPAVSEGFCVSVIEAQAMGLPVVCSDADGLSENVADGQTGYVVARRDPGAIAARLTELAGDPALRERMGRAARTRAVERFDIADQLDGLEQLYESVLAKPEIDSRRRRRRETTEALEGELATLDRRRLALVEQLRARRMAERLHEDVERLIPANATALVIARGDEELVDLSGRHGWHFPQTEDGVYAGHHPADGATAVRHLEELRARGAEYLVIPATSSWWLDHYGELRDHLERHHRRLAADPDSCTVYRLGDQRAGPPAAVAGERAAGRAAVTA</sequence>
<feature type="transmembrane region" description="Helical" evidence="14">
    <location>
        <begin position="191"/>
        <end position="210"/>
    </location>
</feature>
<dbReference type="Pfam" id="PF00534">
    <property type="entry name" value="Glycos_transf_1"/>
    <property type="match status" value="1"/>
</dbReference>
<gene>
    <name evidence="17" type="primary">mshA_4</name>
    <name evidence="17" type="ORF">DSM104329_02110</name>
</gene>
<keyword evidence="8 14" id="KW-1133">Transmembrane helix</keyword>
<dbReference type="Pfam" id="PF13469">
    <property type="entry name" value="Sulfotransfer_3"/>
    <property type="match status" value="1"/>
</dbReference>
<protein>
    <recommendedName>
        <fullName evidence="12">Fatty acid ABC transporter ATP-binding/permease protein</fullName>
    </recommendedName>
</protein>
<dbReference type="InterPro" id="IPR001296">
    <property type="entry name" value="Glyco_trans_1"/>
</dbReference>
<evidence type="ECO:0000256" key="5">
    <source>
        <dbReference type="ARBA" id="ARBA00022692"/>
    </source>
</evidence>
<dbReference type="CDD" id="cd03801">
    <property type="entry name" value="GT4_PimA-like"/>
    <property type="match status" value="1"/>
</dbReference>
<evidence type="ECO:0000256" key="4">
    <source>
        <dbReference type="ARBA" id="ARBA00022679"/>
    </source>
</evidence>
<evidence type="ECO:0000259" key="16">
    <source>
        <dbReference type="PROSITE" id="PS50929"/>
    </source>
</evidence>
<dbReference type="SUPFAM" id="SSF52540">
    <property type="entry name" value="P-loop containing nucleoside triphosphate hydrolases"/>
    <property type="match status" value="2"/>
</dbReference>
<dbReference type="InterPro" id="IPR028098">
    <property type="entry name" value="Glyco_trans_4-like_N"/>
</dbReference>
<feature type="domain" description="ABC transmembrane type-1" evidence="16">
    <location>
        <begin position="40"/>
        <end position="334"/>
    </location>
</feature>
<comment type="subcellular location">
    <subcellularLocation>
        <location evidence="1">Cell membrane</location>
        <topology evidence="1">Multi-pass membrane protein</topology>
    </subcellularLocation>
</comment>
<dbReference type="InterPro" id="IPR011527">
    <property type="entry name" value="ABC1_TM_dom"/>
</dbReference>
<evidence type="ECO:0000256" key="1">
    <source>
        <dbReference type="ARBA" id="ARBA00004651"/>
    </source>
</evidence>
<dbReference type="InterPro" id="IPR036640">
    <property type="entry name" value="ABC1_TM_sf"/>
</dbReference>
<dbReference type="Pfam" id="PF00664">
    <property type="entry name" value="ABC_membrane"/>
    <property type="match status" value="1"/>
</dbReference>
<feature type="region of interest" description="Disordered" evidence="13">
    <location>
        <begin position="1580"/>
        <end position="1604"/>
    </location>
</feature>
<evidence type="ECO:0000256" key="13">
    <source>
        <dbReference type="SAM" id="MobiDB-lite"/>
    </source>
</evidence>
<dbReference type="Proteomes" id="UP001162834">
    <property type="component" value="Chromosome"/>
</dbReference>
<dbReference type="FunFam" id="3.40.50.300:FF:000287">
    <property type="entry name" value="Multidrug ABC transporter ATP-binding protein"/>
    <property type="match status" value="1"/>
</dbReference>
<feature type="region of interest" description="Disordered" evidence="13">
    <location>
        <begin position="1021"/>
        <end position="1052"/>
    </location>
</feature>
<dbReference type="SUPFAM" id="SSF53756">
    <property type="entry name" value="UDP-Glycosyltransferase/glycogen phosphorylase"/>
    <property type="match status" value="1"/>
</dbReference>
<dbReference type="SUPFAM" id="SSF90123">
    <property type="entry name" value="ABC transporter transmembrane region"/>
    <property type="match status" value="1"/>
</dbReference>
<comment type="similarity">
    <text evidence="11">Belongs to the ABC transporter superfamily. Lipid exporter (TC 3.A.1.106) family.</text>
</comment>
<feature type="transmembrane region" description="Helical" evidence="14">
    <location>
        <begin position="87"/>
        <end position="109"/>
    </location>
</feature>
<dbReference type="Gene3D" id="3.90.550.10">
    <property type="entry name" value="Spore Coat Polysaccharide Biosynthesis Protein SpsA, Chain A"/>
    <property type="match status" value="1"/>
</dbReference>
<evidence type="ECO:0000256" key="6">
    <source>
        <dbReference type="ARBA" id="ARBA00022741"/>
    </source>
</evidence>
<keyword evidence="7" id="KW-0067">ATP-binding</keyword>
<keyword evidence="2" id="KW-0813">Transport</keyword>
<reference evidence="17" key="1">
    <citation type="journal article" date="2022" name="Int. J. Syst. Evol. Microbiol.">
        <title>Pseudomonas aegrilactucae sp. nov. and Pseudomonas morbosilactucae sp. nov., pathogens causing bacterial rot of lettuce in Japan.</title>
        <authorList>
            <person name="Sawada H."/>
            <person name="Fujikawa T."/>
            <person name="Satou M."/>
        </authorList>
    </citation>
    <scope>NUCLEOTIDE SEQUENCE</scope>
    <source>
        <strain evidence="17">0166_1</strain>
    </source>
</reference>
<keyword evidence="3 17" id="KW-0328">Glycosyltransferase</keyword>
<dbReference type="PANTHER" id="PTHR43394:SF1">
    <property type="entry name" value="ATP-BINDING CASSETTE SUB-FAMILY B MEMBER 10, MITOCHONDRIAL"/>
    <property type="match status" value="1"/>
</dbReference>
<dbReference type="PROSITE" id="PS50929">
    <property type="entry name" value="ABC_TM1F"/>
    <property type="match status" value="1"/>
</dbReference>
<dbReference type="PROSITE" id="PS00211">
    <property type="entry name" value="ABC_TRANSPORTER_1"/>
    <property type="match status" value="1"/>
</dbReference>
<dbReference type="KEGG" id="sbae:DSM104329_02110"/>
<feature type="transmembrane region" description="Helical" evidence="14">
    <location>
        <begin position="159"/>
        <end position="185"/>
    </location>
</feature>
<dbReference type="Gene3D" id="1.20.1560.10">
    <property type="entry name" value="ABC transporter type 1, transmembrane domain"/>
    <property type="match status" value="1"/>
</dbReference>
<keyword evidence="9 14" id="KW-0472">Membrane</keyword>
<dbReference type="Pfam" id="PF13579">
    <property type="entry name" value="Glyco_trans_4_4"/>
    <property type="match status" value="1"/>
</dbReference>
<evidence type="ECO:0000256" key="9">
    <source>
        <dbReference type="ARBA" id="ARBA00023136"/>
    </source>
</evidence>
<accession>A0A9E7BZT8</accession>
<evidence type="ECO:0000256" key="14">
    <source>
        <dbReference type="SAM" id="Phobius"/>
    </source>
</evidence>
<feature type="compositionally biased region" description="Low complexity" evidence="13">
    <location>
        <begin position="1025"/>
        <end position="1038"/>
    </location>
</feature>
<comment type="function">
    <text evidence="10">ABC transporter involved in fatty acid import. Transmembrane domains (TMD) form a pore in the membrane and the ATP-binding domain (NBD) is responsible for energy generation.</text>
</comment>
<dbReference type="PANTHER" id="PTHR43394">
    <property type="entry name" value="ATP-DEPENDENT PERMEASE MDL1, MITOCHONDRIAL"/>
    <property type="match status" value="1"/>
</dbReference>
<dbReference type="InterPro" id="IPR017871">
    <property type="entry name" value="ABC_transporter-like_CS"/>
</dbReference>
<proteinExistence type="inferred from homology"/>
<keyword evidence="4 17" id="KW-0808">Transferase</keyword>
<dbReference type="SUPFAM" id="SSF53448">
    <property type="entry name" value="Nucleotide-diphospho-sugar transferases"/>
    <property type="match status" value="1"/>
</dbReference>
<feature type="transmembrane region" description="Helical" evidence="14">
    <location>
        <begin position="275"/>
        <end position="295"/>
    </location>
</feature>
<evidence type="ECO:0000256" key="2">
    <source>
        <dbReference type="ARBA" id="ARBA00022448"/>
    </source>
</evidence>
<dbReference type="Pfam" id="PF00005">
    <property type="entry name" value="ABC_tran"/>
    <property type="match status" value="1"/>
</dbReference>
<dbReference type="GO" id="GO:0005886">
    <property type="term" value="C:plasma membrane"/>
    <property type="evidence" value="ECO:0007669"/>
    <property type="project" value="UniProtKB-SubCell"/>
</dbReference>
<dbReference type="Gene3D" id="3.40.50.2000">
    <property type="entry name" value="Glycogen Phosphorylase B"/>
    <property type="match status" value="2"/>
</dbReference>
<evidence type="ECO:0000256" key="10">
    <source>
        <dbReference type="ARBA" id="ARBA00055053"/>
    </source>
</evidence>
<evidence type="ECO:0000313" key="17">
    <source>
        <dbReference type="EMBL" id="UGS35715.1"/>
    </source>
</evidence>
<evidence type="ECO:0000256" key="7">
    <source>
        <dbReference type="ARBA" id="ARBA00022840"/>
    </source>
</evidence>
<keyword evidence="5 14" id="KW-0812">Transmembrane</keyword>
<dbReference type="Pfam" id="PF00535">
    <property type="entry name" value="Glycos_transf_2"/>
    <property type="match status" value="1"/>
</dbReference>
<dbReference type="PROSITE" id="PS50893">
    <property type="entry name" value="ABC_TRANSPORTER_2"/>
    <property type="match status" value="1"/>
</dbReference>
<organism evidence="17 18">
    <name type="scientific">Capillimicrobium parvum</name>
    <dbReference type="NCBI Taxonomy" id="2884022"/>
    <lineage>
        <taxon>Bacteria</taxon>
        <taxon>Bacillati</taxon>
        <taxon>Actinomycetota</taxon>
        <taxon>Thermoleophilia</taxon>
        <taxon>Solirubrobacterales</taxon>
        <taxon>Capillimicrobiaceae</taxon>
        <taxon>Capillimicrobium</taxon>
    </lineage>
</organism>
<evidence type="ECO:0000256" key="8">
    <source>
        <dbReference type="ARBA" id="ARBA00022989"/>
    </source>
</evidence>
<dbReference type="InterPro" id="IPR001173">
    <property type="entry name" value="Glyco_trans_2-like"/>
</dbReference>
<dbReference type="GO" id="GO:0016757">
    <property type="term" value="F:glycosyltransferase activity"/>
    <property type="evidence" value="ECO:0007669"/>
    <property type="project" value="UniProtKB-KW"/>
</dbReference>
<dbReference type="CDD" id="cd00761">
    <property type="entry name" value="Glyco_tranf_GTA_type"/>
    <property type="match status" value="1"/>
</dbReference>
<dbReference type="InterPro" id="IPR039421">
    <property type="entry name" value="Type_1_exporter"/>
</dbReference>
<keyword evidence="18" id="KW-1185">Reference proteome</keyword>
<dbReference type="RefSeq" id="WP_259315398.1">
    <property type="nucleotide sequence ID" value="NZ_CP087164.1"/>
</dbReference>
<dbReference type="InterPro" id="IPR003593">
    <property type="entry name" value="AAA+_ATPase"/>
</dbReference>
<evidence type="ECO:0000313" key="18">
    <source>
        <dbReference type="Proteomes" id="UP001162834"/>
    </source>
</evidence>
<feature type="region of interest" description="Disordered" evidence="13">
    <location>
        <begin position="1313"/>
        <end position="1335"/>
    </location>
</feature>
<keyword evidence="6" id="KW-0547">Nucleotide-binding</keyword>
<dbReference type="InterPro" id="IPR029044">
    <property type="entry name" value="Nucleotide-diphossugar_trans"/>
</dbReference>
<dbReference type="InterPro" id="IPR027417">
    <property type="entry name" value="P-loop_NTPase"/>
</dbReference>
<dbReference type="GO" id="GO:0005524">
    <property type="term" value="F:ATP binding"/>
    <property type="evidence" value="ECO:0007669"/>
    <property type="project" value="UniProtKB-KW"/>
</dbReference>
<dbReference type="EMBL" id="CP087164">
    <property type="protein sequence ID" value="UGS35715.1"/>
    <property type="molecule type" value="Genomic_DNA"/>
</dbReference>
<dbReference type="GO" id="GO:0016887">
    <property type="term" value="F:ATP hydrolysis activity"/>
    <property type="evidence" value="ECO:0007669"/>
    <property type="project" value="InterPro"/>
</dbReference>
<dbReference type="GO" id="GO:0015421">
    <property type="term" value="F:ABC-type oligopeptide transporter activity"/>
    <property type="evidence" value="ECO:0007669"/>
    <property type="project" value="TreeGrafter"/>
</dbReference>
<evidence type="ECO:0000256" key="3">
    <source>
        <dbReference type="ARBA" id="ARBA00022676"/>
    </source>
</evidence>
<feature type="domain" description="ABC transporter" evidence="15">
    <location>
        <begin position="368"/>
        <end position="602"/>
    </location>
</feature>
<evidence type="ECO:0000256" key="12">
    <source>
        <dbReference type="ARBA" id="ARBA00071747"/>
    </source>
</evidence>
<feature type="region of interest" description="Disordered" evidence="13">
    <location>
        <begin position="2307"/>
        <end position="2327"/>
    </location>
</feature>
<evidence type="ECO:0000256" key="11">
    <source>
        <dbReference type="ARBA" id="ARBA00061644"/>
    </source>
</evidence>
<dbReference type="SMART" id="SM00382">
    <property type="entry name" value="AAA"/>
    <property type="match status" value="1"/>
</dbReference>
<feature type="transmembrane region" description="Helical" evidence="14">
    <location>
        <begin position="38"/>
        <end position="58"/>
    </location>
</feature>
<evidence type="ECO:0000259" key="15">
    <source>
        <dbReference type="PROSITE" id="PS50893"/>
    </source>
</evidence>
<dbReference type="InterPro" id="IPR003439">
    <property type="entry name" value="ABC_transporter-like_ATP-bd"/>
</dbReference>